<sequence>MLENQVNTKQILRFKIIESYNQRYSTRQIAEYLNTVKSLCLKSGTDCISQRQVVYWIQKWNNEGRLSSKKRGRKKKEKSEQLEQFITQKTIGNRNLSCKELSLLYKEQFQNECCSTTTVYRLRKQLKFDYKPPKIRQCLTELQKIKRESFAYDHQSNETNWKNVVFSDESWFYLNPTRKKIWRRRNENDDSVFDEKEKFSKKNLIWGAFSHDIQTDLIIIKGNVNTEVYLEEIIKKSRVIELANEEYGSLHWIFQQDGARPHTSKKTMKYLNRRCMVLDPWPPNSPDLNPIENLWSIMDKKLLKTLPTNEHNFIELLKNIWDNICWETLEKLSLSMKKRIELVIQREGESINGFY</sequence>
<dbReference type="Pfam" id="PF13358">
    <property type="entry name" value="DDE_3"/>
    <property type="match status" value="1"/>
</dbReference>
<dbReference type="InterPro" id="IPR038717">
    <property type="entry name" value="Tc1-like_DDE_dom"/>
</dbReference>
<proteinExistence type="predicted"/>
<dbReference type="Proteomes" id="UP001150062">
    <property type="component" value="Unassembled WGS sequence"/>
</dbReference>
<organism evidence="2 3">
    <name type="scientific">Anaeramoeba flamelloides</name>
    <dbReference type="NCBI Taxonomy" id="1746091"/>
    <lineage>
        <taxon>Eukaryota</taxon>
        <taxon>Metamonada</taxon>
        <taxon>Anaeramoebidae</taxon>
        <taxon>Anaeramoeba</taxon>
    </lineage>
</organism>
<feature type="domain" description="Tc1-like transposase DDE" evidence="1">
    <location>
        <begin position="164"/>
        <end position="304"/>
    </location>
</feature>
<evidence type="ECO:0000259" key="1">
    <source>
        <dbReference type="Pfam" id="PF13358"/>
    </source>
</evidence>
<dbReference type="Gene3D" id="3.30.420.10">
    <property type="entry name" value="Ribonuclease H-like superfamily/Ribonuclease H"/>
    <property type="match status" value="1"/>
</dbReference>
<dbReference type="PANTHER" id="PTHR47326:SF1">
    <property type="entry name" value="HTH PSQ-TYPE DOMAIN-CONTAINING PROTEIN"/>
    <property type="match status" value="1"/>
</dbReference>
<reference evidence="2" key="1">
    <citation type="submission" date="2022-08" db="EMBL/GenBank/DDBJ databases">
        <title>Novel sulfate-reducing endosymbionts in the free-living metamonad Anaeramoeba.</title>
        <authorList>
            <person name="Jerlstrom-Hultqvist J."/>
            <person name="Cepicka I."/>
            <person name="Gallot-Lavallee L."/>
            <person name="Salas-Leiva D."/>
            <person name="Curtis B.A."/>
            <person name="Zahonova K."/>
            <person name="Pipaliya S."/>
            <person name="Dacks J."/>
            <person name="Roger A.J."/>
        </authorList>
    </citation>
    <scope>NUCLEOTIDE SEQUENCE</scope>
    <source>
        <strain evidence="2">Schooner1</strain>
    </source>
</reference>
<dbReference type="NCBIfam" id="NF033545">
    <property type="entry name" value="transpos_IS630"/>
    <property type="match status" value="1"/>
</dbReference>
<dbReference type="InterPro" id="IPR009057">
    <property type="entry name" value="Homeodomain-like_sf"/>
</dbReference>
<protein>
    <submittedName>
        <fullName evidence="2">Transposable element-related</fullName>
    </submittedName>
</protein>
<dbReference type="InterPro" id="IPR036397">
    <property type="entry name" value="RNaseH_sf"/>
</dbReference>
<dbReference type="SUPFAM" id="SSF46689">
    <property type="entry name" value="Homeodomain-like"/>
    <property type="match status" value="1"/>
</dbReference>
<evidence type="ECO:0000313" key="3">
    <source>
        <dbReference type="Proteomes" id="UP001150062"/>
    </source>
</evidence>
<accession>A0ABQ8XJC8</accession>
<dbReference type="PANTHER" id="PTHR47326">
    <property type="entry name" value="TRANSPOSABLE ELEMENT TC3 TRANSPOSASE-LIKE PROTEIN"/>
    <property type="match status" value="1"/>
</dbReference>
<name>A0ABQ8XJC8_9EUKA</name>
<dbReference type="InterPro" id="IPR047655">
    <property type="entry name" value="Transpos_IS630-like"/>
</dbReference>
<comment type="caution">
    <text evidence="2">The sequence shown here is derived from an EMBL/GenBank/DDBJ whole genome shotgun (WGS) entry which is preliminary data.</text>
</comment>
<gene>
    <name evidence="2" type="ORF">M0813_05060</name>
</gene>
<evidence type="ECO:0000313" key="2">
    <source>
        <dbReference type="EMBL" id="KAJ6232142.1"/>
    </source>
</evidence>
<keyword evidence="3" id="KW-1185">Reference proteome</keyword>
<dbReference type="EMBL" id="JAOAOG010000294">
    <property type="protein sequence ID" value="KAJ6232142.1"/>
    <property type="molecule type" value="Genomic_DNA"/>
</dbReference>